<evidence type="ECO:0000313" key="2">
    <source>
        <dbReference type="EMBL" id="PAV20399.1"/>
    </source>
</evidence>
<feature type="compositionally biased region" description="Polar residues" evidence="1">
    <location>
        <begin position="113"/>
        <end position="123"/>
    </location>
</feature>
<reference evidence="2 3" key="1">
    <citation type="journal article" date="2017" name="Mol. Ecol.">
        <title>Comparative and population genomic landscape of Phellinus noxius: A hypervariable fungus causing root rot in trees.</title>
        <authorList>
            <person name="Chung C.L."/>
            <person name="Lee T.J."/>
            <person name="Akiba M."/>
            <person name="Lee H.H."/>
            <person name="Kuo T.H."/>
            <person name="Liu D."/>
            <person name="Ke H.M."/>
            <person name="Yokoi T."/>
            <person name="Roa M.B."/>
            <person name="Lu M.J."/>
            <person name="Chang Y.Y."/>
            <person name="Ann P.J."/>
            <person name="Tsai J.N."/>
            <person name="Chen C.Y."/>
            <person name="Tzean S.S."/>
            <person name="Ota Y."/>
            <person name="Hattori T."/>
            <person name="Sahashi N."/>
            <person name="Liou R.F."/>
            <person name="Kikuchi T."/>
            <person name="Tsai I.J."/>
        </authorList>
    </citation>
    <scope>NUCLEOTIDE SEQUENCE [LARGE SCALE GENOMIC DNA]</scope>
    <source>
        <strain evidence="2 3">FFPRI411160</strain>
    </source>
</reference>
<comment type="caution">
    <text evidence="2">The sequence shown here is derived from an EMBL/GenBank/DDBJ whole genome shotgun (WGS) entry which is preliminary data.</text>
</comment>
<dbReference type="AlphaFoldDB" id="A0A286ULI7"/>
<name>A0A286ULI7_9AGAM</name>
<feature type="region of interest" description="Disordered" evidence="1">
    <location>
        <begin position="1"/>
        <end position="35"/>
    </location>
</feature>
<dbReference type="InParanoid" id="A0A286ULI7"/>
<feature type="compositionally biased region" description="Basic and acidic residues" evidence="1">
    <location>
        <begin position="53"/>
        <end position="87"/>
    </location>
</feature>
<feature type="compositionally biased region" description="Polar residues" evidence="1">
    <location>
        <begin position="451"/>
        <end position="460"/>
    </location>
</feature>
<feature type="region of interest" description="Disordered" evidence="1">
    <location>
        <begin position="275"/>
        <end position="324"/>
    </location>
</feature>
<evidence type="ECO:0000313" key="3">
    <source>
        <dbReference type="Proteomes" id="UP000217199"/>
    </source>
</evidence>
<feature type="region of interest" description="Disordered" evidence="1">
    <location>
        <begin position="161"/>
        <end position="187"/>
    </location>
</feature>
<feature type="compositionally biased region" description="Low complexity" evidence="1">
    <location>
        <begin position="166"/>
        <end position="187"/>
    </location>
</feature>
<feature type="region of interest" description="Disordered" evidence="1">
    <location>
        <begin position="106"/>
        <end position="130"/>
    </location>
</feature>
<feature type="region of interest" description="Disordered" evidence="1">
    <location>
        <begin position="221"/>
        <end position="259"/>
    </location>
</feature>
<feature type="region of interest" description="Disordered" evidence="1">
    <location>
        <begin position="337"/>
        <end position="358"/>
    </location>
</feature>
<gene>
    <name evidence="2" type="ORF">PNOK_0302600</name>
</gene>
<keyword evidence="3" id="KW-1185">Reference proteome</keyword>
<feature type="compositionally biased region" description="Polar residues" evidence="1">
    <location>
        <begin position="226"/>
        <end position="239"/>
    </location>
</feature>
<sequence>MDQVAPTTPQRGRNVYPSHLGVRDGPRVPLHRRGTSRTYECLEDLLREAGFKETRVFTPETERQEAQEGERKGHTNSEEAGGEKEGKSTATGLVGFLTGFINWNEGGQKLEGQRSSRVRTQSLGRAAGKQKLITLDDEDEAASMPGTPTPNRQRPFVPVILTSDFSSPGSSSSASSVSPPQQQPYQQFSYTRKQRSNYLVPNTQQGAAASLRHMISAPEFAHSRAHQTTNMRRVTTASQGRPKKHKVYHEGNDQEHPPLPQNWLSTVTQAVMNASGAHVGGPRGRQLTQSKSHSRRVESLYEGRSDSGTRKGFAPRTPVTPSIPGVITPASVVCRSAPASRSSSLVRKRSSRGVRNRDPEVCVPSLGVTTVVVGDTRNSIPLNDDDVIHEQTSIESDDESDDGYLDFARLLVPSRRQHSIHSLRRHLHNHAIAAGTSMSNQYLRQPRSGGNARSRQSSAQDEFADDDPLFMVRSRASFDEDAENDALADWAANGLPGLETAVQKKRGTLPWSAWKQGR</sequence>
<organism evidence="2 3">
    <name type="scientific">Pyrrhoderma noxium</name>
    <dbReference type="NCBI Taxonomy" id="2282107"/>
    <lineage>
        <taxon>Eukaryota</taxon>
        <taxon>Fungi</taxon>
        <taxon>Dikarya</taxon>
        <taxon>Basidiomycota</taxon>
        <taxon>Agaricomycotina</taxon>
        <taxon>Agaricomycetes</taxon>
        <taxon>Hymenochaetales</taxon>
        <taxon>Hymenochaetaceae</taxon>
        <taxon>Pyrrhoderma</taxon>
    </lineage>
</organism>
<protein>
    <submittedName>
        <fullName evidence="2">Uncharacterized protein</fullName>
    </submittedName>
</protein>
<evidence type="ECO:0000256" key="1">
    <source>
        <dbReference type="SAM" id="MobiDB-lite"/>
    </source>
</evidence>
<feature type="region of interest" description="Disordered" evidence="1">
    <location>
        <begin position="436"/>
        <end position="466"/>
    </location>
</feature>
<feature type="compositionally biased region" description="Basic and acidic residues" evidence="1">
    <location>
        <begin position="295"/>
        <end position="309"/>
    </location>
</feature>
<feature type="region of interest" description="Disordered" evidence="1">
    <location>
        <begin position="53"/>
        <end position="89"/>
    </location>
</feature>
<accession>A0A286ULI7</accession>
<dbReference type="EMBL" id="NBII01000003">
    <property type="protein sequence ID" value="PAV20399.1"/>
    <property type="molecule type" value="Genomic_DNA"/>
</dbReference>
<feature type="compositionally biased region" description="Polar residues" evidence="1">
    <location>
        <begin position="1"/>
        <end position="11"/>
    </location>
</feature>
<dbReference type="Proteomes" id="UP000217199">
    <property type="component" value="Unassembled WGS sequence"/>
</dbReference>
<proteinExistence type="predicted"/>
<feature type="region of interest" description="Disordered" evidence="1">
    <location>
        <begin position="136"/>
        <end position="155"/>
    </location>
</feature>
<dbReference type="OrthoDB" id="2536714at2759"/>